<dbReference type="Pfam" id="PF03725">
    <property type="entry name" value="RNase_PH_C"/>
    <property type="match status" value="1"/>
</dbReference>
<comment type="subcellular location">
    <subcellularLocation>
        <location evidence="1">Cytoplasm</location>
    </subcellularLocation>
    <subcellularLocation>
        <location evidence="2">Nucleus</location>
        <location evidence="2">Nucleolus</location>
    </subcellularLocation>
</comment>
<feature type="domain" description="Exoribonuclease phosphorolytic" evidence="7">
    <location>
        <begin position="8"/>
        <end position="127"/>
    </location>
</feature>
<dbReference type="CDD" id="cd11367">
    <property type="entry name" value="RNase_PH_RRP42"/>
    <property type="match status" value="1"/>
</dbReference>
<comment type="similarity">
    <text evidence="3">Belongs to the RNase PH family.</text>
</comment>
<dbReference type="InterPro" id="IPR020568">
    <property type="entry name" value="Ribosomal_Su5_D2-typ_SF"/>
</dbReference>
<reference evidence="9 10" key="1">
    <citation type="journal article" date="2024" name="Nat. Commun.">
        <title>Phylogenomics reveals the evolutionary origins of lichenization in chlorophyte algae.</title>
        <authorList>
            <person name="Puginier C."/>
            <person name="Libourel C."/>
            <person name="Otte J."/>
            <person name="Skaloud P."/>
            <person name="Haon M."/>
            <person name="Grisel S."/>
            <person name="Petersen M."/>
            <person name="Berrin J.G."/>
            <person name="Delaux P.M."/>
            <person name="Dal Grande F."/>
            <person name="Keller J."/>
        </authorList>
    </citation>
    <scope>NUCLEOTIDE SEQUENCE [LARGE SCALE GENOMIC DNA]</scope>
    <source>
        <strain evidence="9 10">SAG 216-7</strain>
    </source>
</reference>
<dbReference type="SUPFAM" id="SSF54211">
    <property type="entry name" value="Ribosomal protein S5 domain 2-like"/>
    <property type="match status" value="1"/>
</dbReference>
<feature type="domain" description="Exoribonuclease phosphorolytic" evidence="8">
    <location>
        <begin position="159"/>
        <end position="224"/>
    </location>
</feature>
<evidence type="ECO:0000313" key="10">
    <source>
        <dbReference type="Proteomes" id="UP001491310"/>
    </source>
</evidence>
<gene>
    <name evidence="9" type="ORF">WJX75_009799</name>
</gene>
<evidence type="ECO:0000256" key="4">
    <source>
        <dbReference type="ARBA" id="ARBA00022490"/>
    </source>
</evidence>
<evidence type="ECO:0000313" key="9">
    <source>
        <dbReference type="EMBL" id="KAK9906890.1"/>
    </source>
</evidence>
<dbReference type="InterPro" id="IPR050590">
    <property type="entry name" value="Exosome_comp_Rrp42_subfam"/>
</dbReference>
<evidence type="ECO:0000256" key="1">
    <source>
        <dbReference type="ARBA" id="ARBA00004496"/>
    </source>
</evidence>
<evidence type="ECO:0000259" key="8">
    <source>
        <dbReference type="Pfam" id="PF03725"/>
    </source>
</evidence>
<evidence type="ECO:0000256" key="2">
    <source>
        <dbReference type="ARBA" id="ARBA00004604"/>
    </source>
</evidence>
<sequence length="246" mass="25612">MIGKDLKHLGNTDVLVGVKAEIGIPLEETPDCGGLQVTVECSPCAGPSYQGRSGEELGIELTKSLERYLKPGRSGKGGCVDLRALSIVSGRRCWILCIDALVLAADGSLLDALSITAKAALQDTRIPLVEVGATENPGEEPELELDDDPAHATQVDTSNIPVIITVSQAGRAYILDASSQEETCIDSAIQLAVDSSGAVCGLSKLGPSALNPAVLQEMMAMGQQQGPPLAEALDTFVKSSASLMQQ</sequence>
<dbReference type="Proteomes" id="UP001491310">
    <property type="component" value="Unassembled WGS sequence"/>
</dbReference>
<keyword evidence="5" id="KW-0271">Exosome</keyword>
<dbReference type="PANTHER" id="PTHR11097:SF8">
    <property type="entry name" value="EXOSOME COMPLEX COMPONENT RRP42"/>
    <property type="match status" value="1"/>
</dbReference>
<accession>A0ABR2YK54</accession>
<dbReference type="Gene3D" id="3.30.230.70">
    <property type="entry name" value="GHMP Kinase, N-terminal domain"/>
    <property type="match status" value="1"/>
</dbReference>
<evidence type="ECO:0000256" key="3">
    <source>
        <dbReference type="ARBA" id="ARBA00006678"/>
    </source>
</evidence>
<comment type="caution">
    <text evidence="9">The sequence shown here is derived from an EMBL/GenBank/DDBJ whole genome shotgun (WGS) entry which is preliminary data.</text>
</comment>
<dbReference type="SUPFAM" id="SSF55666">
    <property type="entry name" value="Ribonuclease PH domain 2-like"/>
    <property type="match status" value="1"/>
</dbReference>
<dbReference type="InterPro" id="IPR015847">
    <property type="entry name" value="ExoRNase_PH_dom2"/>
</dbReference>
<proteinExistence type="inferred from homology"/>
<evidence type="ECO:0000256" key="5">
    <source>
        <dbReference type="ARBA" id="ARBA00022835"/>
    </source>
</evidence>
<keyword evidence="4" id="KW-0963">Cytoplasm</keyword>
<evidence type="ECO:0000259" key="7">
    <source>
        <dbReference type="Pfam" id="PF01138"/>
    </source>
</evidence>
<dbReference type="InterPro" id="IPR027408">
    <property type="entry name" value="PNPase/RNase_PH_dom_sf"/>
</dbReference>
<organism evidence="9 10">
    <name type="scientific">Coccomyxa subellipsoidea</name>
    <dbReference type="NCBI Taxonomy" id="248742"/>
    <lineage>
        <taxon>Eukaryota</taxon>
        <taxon>Viridiplantae</taxon>
        <taxon>Chlorophyta</taxon>
        <taxon>core chlorophytes</taxon>
        <taxon>Trebouxiophyceae</taxon>
        <taxon>Trebouxiophyceae incertae sedis</taxon>
        <taxon>Coccomyxaceae</taxon>
        <taxon>Coccomyxa</taxon>
    </lineage>
</organism>
<dbReference type="PANTHER" id="PTHR11097">
    <property type="entry name" value="EXOSOME COMPLEX EXONUCLEASE RIBOSOMAL RNA PROCESSING PROTEIN"/>
    <property type="match status" value="1"/>
</dbReference>
<dbReference type="InterPro" id="IPR001247">
    <property type="entry name" value="ExoRNase_PH_dom1"/>
</dbReference>
<dbReference type="EMBL" id="JALJOT010000010">
    <property type="protein sequence ID" value="KAK9906890.1"/>
    <property type="molecule type" value="Genomic_DNA"/>
</dbReference>
<protein>
    <recommendedName>
        <fullName evidence="6">Ribosomal RNA-processing protein 42</fullName>
    </recommendedName>
</protein>
<dbReference type="Pfam" id="PF01138">
    <property type="entry name" value="RNase_PH"/>
    <property type="match status" value="1"/>
</dbReference>
<name>A0ABR2YK54_9CHLO</name>
<dbReference type="InterPro" id="IPR036345">
    <property type="entry name" value="ExoRNase_PH_dom2_sf"/>
</dbReference>
<keyword evidence="10" id="KW-1185">Reference proteome</keyword>
<evidence type="ECO:0000256" key="6">
    <source>
        <dbReference type="ARBA" id="ARBA00042523"/>
    </source>
</evidence>